<dbReference type="Proteomes" id="UP000198253">
    <property type="component" value="Chromosome I"/>
</dbReference>
<keyword evidence="2" id="KW-1185">Reference proteome</keyword>
<dbReference type="Gene3D" id="1.25.40.10">
    <property type="entry name" value="Tetratricopeptide repeat domain"/>
    <property type="match status" value="1"/>
</dbReference>
<evidence type="ECO:0000313" key="2">
    <source>
        <dbReference type="Proteomes" id="UP000198253"/>
    </source>
</evidence>
<dbReference type="InterPro" id="IPR011990">
    <property type="entry name" value="TPR-like_helical_dom_sf"/>
</dbReference>
<evidence type="ECO:0000313" key="1">
    <source>
        <dbReference type="EMBL" id="SCE94821.1"/>
    </source>
</evidence>
<organism evidence="1 2">
    <name type="scientific">Micromonospora echinospora</name>
    <name type="common">Micromonospora purpurea</name>
    <dbReference type="NCBI Taxonomy" id="1877"/>
    <lineage>
        <taxon>Bacteria</taxon>
        <taxon>Bacillati</taxon>
        <taxon>Actinomycetota</taxon>
        <taxon>Actinomycetes</taxon>
        <taxon>Micromonosporales</taxon>
        <taxon>Micromonosporaceae</taxon>
        <taxon>Micromonospora</taxon>
    </lineage>
</organism>
<dbReference type="EMBL" id="LT607413">
    <property type="protein sequence ID" value="SCE94821.1"/>
    <property type="molecule type" value="Genomic_DNA"/>
</dbReference>
<dbReference type="InParanoid" id="A0A1C4WFW8"/>
<proteinExistence type="predicted"/>
<sequence>METGWPADRSTGLGWPGLGQVSVDVDPALALHWSEMLRLLAASHNVFGSRQVYDAVCRELAVIRRYRHEAMDDLKSRLLAVEARWAEFGSWTADNLGDAAAAAYWLDQALELARGAGDRRMAAYVFMRQAQQAADRLDGTHATRLARTAETIVSLADRDRALCLIRQAQGHALLGDQPRSLTALKIAHKLIDRAASVGADDSDTIGRHCTLAYLRAHEGYCLLRLGQAKAAARALEEVLDGWPVEYRQDETLARAWLALSYVSVDRLAEAGVEGSRALSLAAATSSARAMRTLGQLHAQLTGKTASAEVVGFRNAFSLVASTARL</sequence>
<reference evidence="2" key="1">
    <citation type="submission" date="2016-06" db="EMBL/GenBank/DDBJ databases">
        <authorList>
            <person name="Varghese N."/>
            <person name="Submissions Spin"/>
        </authorList>
    </citation>
    <scope>NUCLEOTIDE SEQUENCE [LARGE SCALE GENOMIC DNA]</scope>
    <source>
        <strain evidence="2">DSM 43816</strain>
    </source>
</reference>
<name>A0A1C4WFW8_MICEC</name>
<gene>
    <name evidence="1" type="ORF">GA0070618_2133</name>
</gene>
<accession>A0A1C4WFW8</accession>
<dbReference type="SUPFAM" id="SSF48452">
    <property type="entry name" value="TPR-like"/>
    <property type="match status" value="1"/>
</dbReference>
<dbReference type="AlphaFoldDB" id="A0A1C4WFW8"/>
<protein>
    <submittedName>
        <fullName evidence="1">Uncharacterized protein</fullName>
    </submittedName>
</protein>